<evidence type="ECO:0000313" key="9">
    <source>
        <dbReference type="EMBL" id="EIY61074.1"/>
    </source>
</evidence>
<evidence type="ECO:0000313" key="10">
    <source>
        <dbReference type="Proteomes" id="UP000005150"/>
    </source>
</evidence>
<dbReference type="NCBIfam" id="TIGR00615">
    <property type="entry name" value="recR"/>
    <property type="match status" value="1"/>
</dbReference>
<keyword evidence="2 7" id="KW-0227">DNA damage</keyword>
<dbReference type="PROSITE" id="PS01300">
    <property type="entry name" value="RECR"/>
    <property type="match status" value="1"/>
</dbReference>
<dbReference type="GO" id="GO:0003677">
    <property type="term" value="F:DNA binding"/>
    <property type="evidence" value="ECO:0007669"/>
    <property type="project" value="UniProtKB-UniRule"/>
</dbReference>
<dbReference type="CDD" id="cd01025">
    <property type="entry name" value="TOPRIM_recR"/>
    <property type="match status" value="1"/>
</dbReference>
<keyword evidence="1 7" id="KW-0479">Metal-binding</keyword>
<evidence type="ECO:0000256" key="1">
    <source>
        <dbReference type="ARBA" id="ARBA00022723"/>
    </source>
</evidence>
<dbReference type="Gene3D" id="3.40.1360.10">
    <property type="match status" value="1"/>
</dbReference>
<dbReference type="InterPro" id="IPR015967">
    <property type="entry name" value="Rcmb_RecR_Znf"/>
</dbReference>
<keyword evidence="4 7" id="KW-0862">Zinc</keyword>
<dbReference type="Pfam" id="PF21175">
    <property type="entry name" value="RecR_C"/>
    <property type="match status" value="1"/>
</dbReference>
<dbReference type="InterPro" id="IPR034137">
    <property type="entry name" value="TOPRIM_RecR"/>
</dbReference>
<evidence type="ECO:0000259" key="8">
    <source>
        <dbReference type="PROSITE" id="PS50880"/>
    </source>
</evidence>
<accession>I9HLS9</accession>
<comment type="caution">
    <text evidence="9">The sequence shown here is derived from an EMBL/GenBank/DDBJ whole genome shotgun (WGS) entry which is preliminary data.</text>
</comment>
<dbReference type="EMBL" id="AGXV01000035">
    <property type="protein sequence ID" value="EIY61074.1"/>
    <property type="molecule type" value="Genomic_DNA"/>
</dbReference>
<name>I9HLS9_9BACE</name>
<reference evidence="9 10" key="1">
    <citation type="submission" date="2012-02" db="EMBL/GenBank/DDBJ databases">
        <title>The Genome Sequence of Bacteroides salyersiae CL02T12C01.</title>
        <authorList>
            <consortium name="The Broad Institute Genome Sequencing Platform"/>
            <person name="Earl A."/>
            <person name="Ward D."/>
            <person name="Feldgarden M."/>
            <person name="Gevers D."/>
            <person name="Zitomersky N.L."/>
            <person name="Coyne M.J."/>
            <person name="Comstock L.E."/>
            <person name="Young S.K."/>
            <person name="Zeng Q."/>
            <person name="Gargeya S."/>
            <person name="Fitzgerald M."/>
            <person name="Haas B."/>
            <person name="Abouelleil A."/>
            <person name="Alvarado L."/>
            <person name="Arachchi H.M."/>
            <person name="Berlin A."/>
            <person name="Chapman S.B."/>
            <person name="Gearin G."/>
            <person name="Goldberg J."/>
            <person name="Griggs A."/>
            <person name="Gujja S."/>
            <person name="Hansen M."/>
            <person name="Heiman D."/>
            <person name="Howarth C."/>
            <person name="Larimer J."/>
            <person name="Lui A."/>
            <person name="MacDonald P.J.P."/>
            <person name="McCowen C."/>
            <person name="Montmayeur A."/>
            <person name="Murphy C."/>
            <person name="Neiman D."/>
            <person name="Pearson M."/>
            <person name="Priest M."/>
            <person name="Roberts A."/>
            <person name="Saif S."/>
            <person name="Shea T."/>
            <person name="Sisk P."/>
            <person name="Stolte C."/>
            <person name="Sykes S."/>
            <person name="Wortman J."/>
            <person name="Nusbaum C."/>
            <person name="Birren B."/>
        </authorList>
    </citation>
    <scope>NUCLEOTIDE SEQUENCE [LARGE SCALE GENOMIC DNA]</scope>
    <source>
        <strain evidence="9 10">CL02T12C01</strain>
    </source>
</reference>
<keyword evidence="5 7" id="KW-0233">DNA recombination</keyword>
<dbReference type="AlphaFoldDB" id="I9HLS9"/>
<protein>
    <recommendedName>
        <fullName evidence="7">Recombination protein RecR</fullName>
    </recommendedName>
</protein>
<dbReference type="Gene3D" id="3.30.60.80">
    <property type="match status" value="1"/>
</dbReference>
<feature type="domain" description="Toprim" evidence="8">
    <location>
        <begin position="98"/>
        <end position="193"/>
    </location>
</feature>
<dbReference type="Pfam" id="PF13662">
    <property type="entry name" value="Toprim_4"/>
    <property type="match status" value="1"/>
</dbReference>
<comment type="function">
    <text evidence="7">May play a role in DNA repair. It seems to be involved in an RecBC-independent recombinational process of DNA repair. It may act with RecF and RecO.</text>
</comment>
<dbReference type="Proteomes" id="UP000005150">
    <property type="component" value="Unassembled WGS sequence"/>
</dbReference>
<keyword evidence="6 7" id="KW-0234">DNA repair</keyword>
<organism evidence="9 10">
    <name type="scientific">Bacteroides salyersiae CL02T12C01</name>
    <dbReference type="NCBI Taxonomy" id="997887"/>
    <lineage>
        <taxon>Bacteria</taxon>
        <taxon>Pseudomonadati</taxon>
        <taxon>Bacteroidota</taxon>
        <taxon>Bacteroidia</taxon>
        <taxon>Bacteroidales</taxon>
        <taxon>Bacteroidaceae</taxon>
        <taxon>Bacteroides</taxon>
    </lineage>
</organism>
<evidence type="ECO:0000256" key="4">
    <source>
        <dbReference type="ARBA" id="ARBA00022833"/>
    </source>
</evidence>
<evidence type="ECO:0000256" key="6">
    <source>
        <dbReference type="ARBA" id="ARBA00023204"/>
    </source>
</evidence>
<keyword evidence="10" id="KW-1185">Reference proteome</keyword>
<evidence type="ECO:0000256" key="3">
    <source>
        <dbReference type="ARBA" id="ARBA00022771"/>
    </source>
</evidence>
<dbReference type="Pfam" id="PF21176">
    <property type="entry name" value="RecR_HhH"/>
    <property type="match status" value="1"/>
</dbReference>
<comment type="similarity">
    <text evidence="7">Belongs to the RecR family.</text>
</comment>
<proteinExistence type="inferred from homology"/>
<dbReference type="Gene3D" id="6.10.250.240">
    <property type="match status" value="1"/>
</dbReference>
<dbReference type="HOGENOM" id="CLU_060739_1_1_10"/>
<dbReference type="GO" id="GO:0006281">
    <property type="term" value="P:DNA repair"/>
    <property type="evidence" value="ECO:0007669"/>
    <property type="project" value="UniProtKB-UniRule"/>
</dbReference>
<dbReference type="GO" id="GO:0006310">
    <property type="term" value="P:DNA recombination"/>
    <property type="evidence" value="ECO:0007669"/>
    <property type="project" value="UniProtKB-UniRule"/>
</dbReference>
<evidence type="ECO:0000256" key="5">
    <source>
        <dbReference type="ARBA" id="ARBA00023172"/>
    </source>
</evidence>
<feature type="zinc finger region" description="C4-type" evidence="7">
    <location>
        <begin position="75"/>
        <end position="90"/>
    </location>
</feature>
<dbReference type="PROSITE" id="PS50880">
    <property type="entry name" value="TOPRIM"/>
    <property type="match status" value="1"/>
</dbReference>
<dbReference type="HAMAP" id="MF_00017">
    <property type="entry name" value="RecR"/>
    <property type="match status" value="1"/>
</dbReference>
<sequence length="220" mass="24312">MSIFAQNYRTELEIYMNQQYPSVLLEKAVGEFSKLPGIGRKTAMRLVLHLLRQDNATVEAFGNSIITLKHEVKYCRVCHNISDTDTCQICANPARDASTVCVVENIRDVMAVEGTQQFRGLYHVLGGVISPMDGVGPSDLQIDSLVQRVAEGGIKEVILALSTTMEGDTTNFYIYRKLEKMGVKLSVLARGVSIGDELEYTDEVTLGRSIVNRTVFTGTV</sequence>
<dbReference type="Gene3D" id="1.10.8.420">
    <property type="entry name" value="RecR Domain 1"/>
    <property type="match status" value="1"/>
</dbReference>
<dbReference type="InterPro" id="IPR006171">
    <property type="entry name" value="TOPRIM_dom"/>
</dbReference>
<dbReference type="InterPro" id="IPR000093">
    <property type="entry name" value="DNA_Rcmb_RecR"/>
</dbReference>
<dbReference type="SMART" id="SM00493">
    <property type="entry name" value="TOPRIM"/>
    <property type="match status" value="1"/>
</dbReference>
<dbReference type="PANTHER" id="PTHR30446">
    <property type="entry name" value="RECOMBINATION PROTEIN RECR"/>
    <property type="match status" value="1"/>
</dbReference>
<dbReference type="InterPro" id="IPR023627">
    <property type="entry name" value="Rcmb_RecR"/>
</dbReference>
<evidence type="ECO:0000256" key="2">
    <source>
        <dbReference type="ARBA" id="ARBA00022763"/>
    </source>
</evidence>
<evidence type="ECO:0000256" key="7">
    <source>
        <dbReference type="HAMAP-Rule" id="MF_00017"/>
    </source>
</evidence>
<dbReference type="Pfam" id="PF02132">
    <property type="entry name" value="RecR_ZnF"/>
    <property type="match status" value="1"/>
</dbReference>
<dbReference type="GO" id="GO:0008270">
    <property type="term" value="F:zinc ion binding"/>
    <property type="evidence" value="ECO:0007669"/>
    <property type="project" value="UniProtKB-KW"/>
</dbReference>
<dbReference type="PANTHER" id="PTHR30446:SF0">
    <property type="entry name" value="RECOMBINATION PROTEIN RECR"/>
    <property type="match status" value="1"/>
</dbReference>
<gene>
    <name evidence="7" type="primary">recR</name>
    <name evidence="9" type="ORF">HMPREF1071_02945</name>
</gene>
<dbReference type="PATRIC" id="fig|997887.3.peg.3047"/>
<dbReference type="SUPFAM" id="SSF111304">
    <property type="entry name" value="Recombination protein RecR"/>
    <property type="match status" value="1"/>
</dbReference>
<keyword evidence="3 7" id="KW-0863">Zinc-finger</keyword>